<dbReference type="Proteomes" id="UP000729701">
    <property type="component" value="Unassembled WGS sequence"/>
</dbReference>
<gene>
    <name evidence="2" type="ORF">KME60_26575</name>
</gene>
<evidence type="ECO:0000313" key="2">
    <source>
        <dbReference type="EMBL" id="MBW4670891.1"/>
    </source>
</evidence>
<dbReference type="EC" id="2.4.-.-" evidence="2"/>
<keyword evidence="2" id="KW-0808">Transferase</keyword>
<dbReference type="Pfam" id="PF00535">
    <property type="entry name" value="Glycos_transf_2"/>
    <property type="match status" value="1"/>
</dbReference>
<evidence type="ECO:0000313" key="3">
    <source>
        <dbReference type="Proteomes" id="UP000729701"/>
    </source>
</evidence>
<organism evidence="2 3">
    <name type="scientific">Cyanomargarita calcarea GSE-NOS-MK-12-04C</name>
    <dbReference type="NCBI Taxonomy" id="2839659"/>
    <lineage>
        <taxon>Bacteria</taxon>
        <taxon>Bacillati</taxon>
        <taxon>Cyanobacteriota</taxon>
        <taxon>Cyanophyceae</taxon>
        <taxon>Nostocales</taxon>
        <taxon>Cyanomargaritaceae</taxon>
        <taxon>Cyanomargarita</taxon>
    </lineage>
</organism>
<feature type="domain" description="Glycosyltransferase 2-like" evidence="1">
    <location>
        <begin position="21"/>
        <end position="181"/>
    </location>
</feature>
<dbReference type="AlphaFoldDB" id="A0A951QSL3"/>
<sequence>MEKLPLTSEILHKLPAHPLVSVIIDNYNYGNYLSEAIDSVFKQTYQNFELIVVDDGSTDNSREVISSYGSRLISIFQNNGGMGAALNAGITRAKGEIICLLDADDYFHPEKLENVVMAFFEHPEWVQIIHSKIIVNREGLPIGRGPKTFSQGDVRNLLLQWGQYIWETTSALSYRREILEKVLPIPTKKSMGADPYLTAVVPFLGEVGCINKPLMFYRQHGNNMQCRSINLSYWMEVQEETAKFINEAAAITGIDKRFDIKRSADYQSFFSLQQGGLTWAKGIQTIWLSLRESIAIGRSFDETFNKLIQRSIFAFFPNEGQAYIRFGRRGYLQFKLTGKEPQKFNLSGN</sequence>
<reference evidence="2" key="1">
    <citation type="submission" date="2021-05" db="EMBL/GenBank/DDBJ databases">
        <authorList>
            <person name="Pietrasiak N."/>
            <person name="Ward R."/>
            <person name="Stajich J.E."/>
            <person name="Kurbessoian T."/>
        </authorList>
    </citation>
    <scope>NUCLEOTIDE SEQUENCE</scope>
    <source>
        <strain evidence="2">GSE-NOS-MK-12-04C</strain>
    </source>
</reference>
<dbReference type="InterPro" id="IPR001173">
    <property type="entry name" value="Glyco_trans_2-like"/>
</dbReference>
<dbReference type="GO" id="GO:0016758">
    <property type="term" value="F:hexosyltransferase activity"/>
    <property type="evidence" value="ECO:0007669"/>
    <property type="project" value="UniProtKB-ARBA"/>
</dbReference>
<dbReference type="PANTHER" id="PTHR22916:SF3">
    <property type="entry name" value="UDP-GLCNAC:BETAGAL BETA-1,3-N-ACETYLGLUCOSAMINYLTRANSFERASE-LIKE PROTEIN 1"/>
    <property type="match status" value="1"/>
</dbReference>
<comment type="caution">
    <text evidence="2">The sequence shown here is derived from an EMBL/GenBank/DDBJ whole genome shotgun (WGS) entry which is preliminary data.</text>
</comment>
<dbReference type="SUPFAM" id="SSF53448">
    <property type="entry name" value="Nucleotide-diphospho-sugar transferases"/>
    <property type="match status" value="1"/>
</dbReference>
<keyword evidence="2" id="KW-0328">Glycosyltransferase</keyword>
<dbReference type="EMBL" id="JAHHGZ010000036">
    <property type="protein sequence ID" value="MBW4670891.1"/>
    <property type="molecule type" value="Genomic_DNA"/>
</dbReference>
<dbReference type="InterPro" id="IPR029044">
    <property type="entry name" value="Nucleotide-diphossugar_trans"/>
</dbReference>
<dbReference type="Gene3D" id="3.90.550.10">
    <property type="entry name" value="Spore Coat Polysaccharide Biosynthesis Protein SpsA, Chain A"/>
    <property type="match status" value="1"/>
</dbReference>
<reference evidence="2" key="2">
    <citation type="journal article" date="2022" name="Microbiol. Resour. Announc.">
        <title>Metagenome Sequencing to Explore Phylogenomics of Terrestrial Cyanobacteria.</title>
        <authorList>
            <person name="Ward R.D."/>
            <person name="Stajich J.E."/>
            <person name="Johansen J.R."/>
            <person name="Huntemann M."/>
            <person name="Clum A."/>
            <person name="Foster B."/>
            <person name="Foster B."/>
            <person name="Roux S."/>
            <person name="Palaniappan K."/>
            <person name="Varghese N."/>
            <person name="Mukherjee S."/>
            <person name="Reddy T.B.K."/>
            <person name="Daum C."/>
            <person name="Copeland A."/>
            <person name="Chen I.A."/>
            <person name="Ivanova N.N."/>
            <person name="Kyrpides N.C."/>
            <person name="Shapiro N."/>
            <person name="Eloe-Fadrosh E.A."/>
            <person name="Pietrasiak N."/>
        </authorList>
    </citation>
    <scope>NUCLEOTIDE SEQUENCE</scope>
    <source>
        <strain evidence="2">GSE-NOS-MK-12-04C</strain>
    </source>
</reference>
<accession>A0A951QSL3</accession>
<protein>
    <submittedName>
        <fullName evidence="2">Glycosyltransferase</fullName>
        <ecNumber evidence="2">2.4.-.-</ecNumber>
    </submittedName>
</protein>
<evidence type="ECO:0000259" key="1">
    <source>
        <dbReference type="Pfam" id="PF00535"/>
    </source>
</evidence>
<name>A0A951QSL3_9CYAN</name>
<dbReference type="PANTHER" id="PTHR22916">
    <property type="entry name" value="GLYCOSYLTRANSFERASE"/>
    <property type="match status" value="1"/>
</dbReference>
<proteinExistence type="predicted"/>